<proteinExistence type="predicted"/>
<dbReference type="InterPro" id="IPR006148">
    <property type="entry name" value="Glc/Gal-6P_isomerase"/>
</dbReference>
<reference evidence="2" key="1">
    <citation type="submission" date="2021-12" db="EMBL/GenBank/DDBJ databases">
        <title>Description of Gramella crocea sp. nov., a new bacterium isolated from activated sludge.</title>
        <authorList>
            <person name="Zhang X."/>
        </authorList>
    </citation>
    <scope>NUCLEOTIDE SEQUENCE</scope>
    <source>
        <strain evidence="2">YB25</strain>
    </source>
</reference>
<dbReference type="AlphaFoldDB" id="A0A9X1UXG8"/>
<dbReference type="GO" id="GO:0004342">
    <property type="term" value="F:glucosamine-6-phosphate deaminase activity"/>
    <property type="evidence" value="ECO:0007669"/>
    <property type="project" value="InterPro"/>
</dbReference>
<name>A0A9X1UXG8_9FLAO</name>
<comment type="caution">
    <text evidence="2">The sequence shown here is derived from an EMBL/GenBank/DDBJ whole genome shotgun (WGS) entry which is preliminary data.</text>
</comment>
<evidence type="ECO:0000313" key="2">
    <source>
        <dbReference type="EMBL" id="MCG9972147.1"/>
    </source>
</evidence>
<sequence>MKDMKQMLDLMKDVNVFPTKKITGEAAGKAIEKCILKLQEKQGTIRIIFAAAPSQDTMLAYLSKSSEINWNRIVAFNMDEYLDLPTDAPQLFSKYLEEHLFSKVDIKEVYTINPNIPVHQEIERYSKLINQGPIDIVCLGIGENGHIAFNDPPVADFQDSKVIKTVELDDLCRKQQVNDDCFEDLSKVPKKAITLTVPTLMAGKNLFCIVIGENKADAVNRTLTGPISETCPASILRKHPQCKFYFDNAAFQNVSGSDD</sequence>
<dbReference type="EMBL" id="JAJSON010000023">
    <property type="protein sequence ID" value="MCG9972147.1"/>
    <property type="molecule type" value="Genomic_DNA"/>
</dbReference>
<protein>
    <submittedName>
        <fullName evidence="2">Glucosamine-6-phosphate deaminase</fullName>
    </submittedName>
</protein>
<evidence type="ECO:0000313" key="3">
    <source>
        <dbReference type="Proteomes" id="UP001139344"/>
    </source>
</evidence>
<dbReference type="Gene3D" id="3.40.50.1360">
    <property type="match status" value="1"/>
</dbReference>
<dbReference type="GO" id="GO:0006043">
    <property type="term" value="P:glucosamine catabolic process"/>
    <property type="evidence" value="ECO:0007669"/>
    <property type="project" value="TreeGrafter"/>
</dbReference>
<dbReference type="GO" id="GO:0019262">
    <property type="term" value="P:N-acetylneuraminate catabolic process"/>
    <property type="evidence" value="ECO:0007669"/>
    <property type="project" value="TreeGrafter"/>
</dbReference>
<feature type="domain" description="Glucosamine/galactosamine-6-phosphate isomerase" evidence="1">
    <location>
        <begin position="24"/>
        <end position="238"/>
    </location>
</feature>
<evidence type="ECO:0000259" key="1">
    <source>
        <dbReference type="Pfam" id="PF01182"/>
    </source>
</evidence>
<keyword evidence="3" id="KW-1185">Reference proteome</keyword>
<dbReference type="Pfam" id="PF01182">
    <property type="entry name" value="Glucosamine_iso"/>
    <property type="match status" value="1"/>
</dbReference>
<organism evidence="2 3">
    <name type="scientific">Christiangramia crocea</name>
    <dbReference type="NCBI Taxonomy" id="2904124"/>
    <lineage>
        <taxon>Bacteria</taxon>
        <taxon>Pseudomonadati</taxon>
        <taxon>Bacteroidota</taxon>
        <taxon>Flavobacteriia</taxon>
        <taxon>Flavobacteriales</taxon>
        <taxon>Flavobacteriaceae</taxon>
        <taxon>Christiangramia</taxon>
    </lineage>
</organism>
<dbReference type="Proteomes" id="UP001139344">
    <property type="component" value="Unassembled WGS sequence"/>
</dbReference>
<dbReference type="RefSeq" id="WP_240099104.1">
    <property type="nucleotide sequence ID" value="NZ_JAJSON010000023.1"/>
</dbReference>
<dbReference type="PANTHER" id="PTHR11280">
    <property type="entry name" value="GLUCOSAMINE-6-PHOSPHATE ISOMERASE"/>
    <property type="match status" value="1"/>
</dbReference>
<dbReference type="GO" id="GO:0005737">
    <property type="term" value="C:cytoplasm"/>
    <property type="evidence" value="ECO:0007669"/>
    <property type="project" value="TreeGrafter"/>
</dbReference>
<dbReference type="InterPro" id="IPR037171">
    <property type="entry name" value="NagB/RpiA_transferase-like"/>
</dbReference>
<dbReference type="GO" id="GO:0005975">
    <property type="term" value="P:carbohydrate metabolic process"/>
    <property type="evidence" value="ECO:0007669"/>
    <property type="project" value="InterPro"/>
</dbReference>
<dbReference type="SUPFAM" id="SSF100950">
    <property type="entry name" value="NagB/RpiA/CoA transferase-like"/>
    <property type="match status" value="1"/>
</dbReference>
<dbReference type="GO" id="GO:0006046">
    <property type="term" value="P:N-acetylglucosamine catabolic process"/>
    <property type="evidence" value="ECO:0007669"/>
    <property type="project" value="TreeGrafter"/>
</dbReference>
<dbReference type="GO" id="GO:0042802">
    <property type="term" value="F:identical protein binding"/>
    <property type="evidence" value="ECO:0007669"/>
    <property type="project" value="TreeGrafter"/>
</dbReference>
<dbReference type="PANTHER" id="PTHR11280:SF6">
    <property type="entry name" value="GLUCOSAMINE-6-PHOSPHATE ISOMERASE NAGB"/>
    <property type="match status" value="1"/>
</dbReference>
<gene>
    <name evidence="2" type="ORF">LU635_10910</name>
</gene>
<dbReference type="CDD" id="cd01399">
    <property type="entry name" value="GlcN6P_deaminase"/>
    <property type="match status" value="1"/>
</dbReference>
<accession>A0A9X1UXG8</accession>
<dbReference type="InterPro" id="IPR004547">
    <property type="entry name" value="Glucosamine6P_isomerase"/>
</dbReference>